<feature type="compositionally biased region" description="Polar residues" evidence="1">
    <location>
        <begin position="143"/>
        <end position="154"/>
    </location>
</feature>
<gene>
    <name evidence="4" type="ORF">PYH69_04140</name>
</gene>
<dbReference type="InterPro" id="IPR029051">
    <property type="entry name" value="DUF4352"/>
</dbReference>
<keyword evidence="2" id="KW-1133">Transmembrane helix</keyword>
<feature type="region of interest" description="Disordered" evidence="1">
    <location>
        <begin position="1"/>
        <end position="54"/>
    </location>
</feature>
<feature type="region of interest" description="Disordered" evidence="1">
    <location>
        <begin position="93"/>
        <end position="154"/>
    </location>
</feature>
<keyword evidence="2" id="KW-0472">Membrane</keyword>
<evidence type="ECO:0000313" key="4">
    <source>
        <dbReference type="EMBL" id="WHI60830.1"/>
    </source>
</evidence>
<name>A0AAX3W5Y4_MAMLE</name>
<evidence type="ECO:0000259" key="3">
    <source>
        <dbReference type="Pfam" id="PF11611"/>
    </source>
</evidence>
<accession>A0AAX3W5Y4</accession>
<keyword evidence="2" id="KW-0812">Transmembrane</keyword>
<evidence type="ECO:0000256" key="1">
    <source>
        <dbReference type="SAM" id="MobiDB-lite"/>
    </source>
</evidence>
<evidence type="ECO:0000313" key="5">
    <source>
        <dbReference type="Proteomes" id="UP001223261"/>
    </source>
</evidence>
<feature type="domain" description="DUF4352" evidence="3">
    <location>
        <begin position="152"/>
        <end position="258"/>
    </location>
</feature>
<feature type="compositionally biased region" description="Low complexity" evidence="1">
    <location>
        <begin position="1"/>
        <end position="47"/>
    </location>
</feature>
<dbReference type="EMBL" id="CP118848">
    <property type="protein sequence ID" value="WHI60830.1"/>
    <property type="molecule type" value="Genomic_DNA"/>
</dbReference>
<proteinExistence type="predicted"/>
<dbReference type="AlphaFoldDB" id="A0AAX3W5Y4"/>
<feature type="transmembrane region" description="Helical" evidence="2">
    <location>
        <begin position="60"/>
        <end position="83"/>
    </location>
</feature>
<sequence>MNNSNQSNENPFNQNNSDQQSNQQQNSQQENPFNQSNQSSFQGNQPPHSGDQGDSNLKPWLFGCGGCLVIFIILAIILGACAAGPIKEQIDNFTSDTEEKSTEEKSTEEESTEEESTEEETTEEETSEESTTEESTTEENDNDSSVTNKTSNLGGSINAVGTKITVEKAEFVEPDSKYSKPSKDKILKVYYKLENINNSSLIVGDTNFGVTADGQRVSKFYSMRDSDAGFSFSLKPGQSDEGYVYYDVPDADKYEVHLQLKSKDNSYRMKWNIKDSDLK</sequence>
<organism evidence="4 5">
    <name type="scientific">Mammaliicoccus lentus</name>
    <name type="common">Staphylococcus lentus</name>
    <dbReference type="NCBI Taxonomy" id="42858"/>
    <lineage>
        <taxon>Bacteria</taxon>
        <taxon>Bacillati</taxon>
        <taxon>Bacillota</taxon>
        <taxon>Bacilli</taxon>
        <taxon>Bacillales</taxon>
        <taxon>Staphylococcaceae</taxon>
        <taxon>Mammaliicoccus</taxon>
    </lineage>
</organism>
<dbReference type="Pfam" id="PF11611">
    <property type="entry name" value="DUF4352"/>
    <property type="match status" value="1"/>
</dbReference>
<dbReference type="Proteomes" id="UP001223261">
    <property type="component" value="Chromosome"/>
</dbReference>
<dbReference type="RefSeq" id="WP_070044937.1">
    <property type="nucleotide sequence ID" value="NZ_CP118776.1"/>
</dbReference>
<evidence type="ECO:0000256" key="2">
    <source>
        <dbReference type="SAM" id="Phobius"/>
    </source>
</evidence>
<feature type="compositionally biased region" description="Acidic residues" evidence="1">
    <location>
        <begin position="106"/>
        <end position="142"/>
    </location>
</feature>
<reference evidence="4" key="1">
    <citation type="journal article" date="2023" name="Antibiotics">
        <title>Prevalence and Molecular Characterization of Methicillin-Resistant Staphylococci (MRS) and Mammaliicocci (MRM) in Dromedary Camels from Algeria: First Detection of SCCmec-mecC Hybrid in Methicillin-Resistant Mammaliicoccus lentus.</title>
        <authorList>
            <person name="Belhout C."/>
            <person name="Boyen F."/>
            <person name="Vereecke N."/>
            <person name="Theuns S."/>
            <person name="Taibi N."/>
            <person name="Stegger M."/>
            <person name="de la Fe-Rodriguez P.Y."/>
            <person name="Bouayad L."/>
            <person name="Elgroud R."/>
            <person name="Butaye P."/>
        </authorList>
    </citation>
    <scope>NUCLEOTIDE SEQUENCE</scope>
    <source>
        <strain evidence="4">7048</strain>
    </source>
</reference>
<protein>
    <recommendedName>
        <fullName evidence="3">DUF4352 domain-containing protein</fullName>
    </recommendedName>
</protein>